<accession>A0A1R0H4U3</accession>
<feature type="compositionally biased region" description="Basic and acidic residues" evidence="2">
    <location>
        <begin position="419"/>
        <end position="433"/>
    </location>
</feature>
<proteinExistence type="inferred from homology"/>
<gene>
    <name evidence="3" type="ORF">AYI68_g1719</name>
</gene>
<dbReference type="InterPro" id="IPR043129">
    <property type="entry name" value="ATPase_NBD"/>
</dbReference>
<dbReference type="SUPFAM" id="SSF53067">
    <property type="entry name" value="Actin-like ATPase domain"/>
    <property type="match status" value="2"/>
</dbReference>
<feature type="compositionally biased region" description="Polar residues" evidence="2">
    <location>
        <begin position="400"/>
        <end position="409"/>
    </location>
</feature>
<comment type="similarity">
    <text evidence="1">Belongs to the actin family.</text>
</comment>
<feature type="compositionally biased region" description="Polar residues" evidence="2">
    <location>
        <begin position="434"/>
        <end position="443"/>
    </location>
</feature>
<dbReference type="OrthoDB" id="337660at2759"/>
<keyword evidence="4" id="KW-1185">Reference proteome</keyword>
<dbReference type="Gene3D" id="3.30.420.40">
    <property type="match status" value="2"/>
</dbReference>
<dbReference type="PANTHER" id="PTHR11937">
    <property type="entry name" value="ACTIN"/>
    <property type="match status" value="1"/>
</dbReference>
<protein>
    <submittedName>
        <fullName evidence="3">Actin-related protein 10</fullName>
    </submittedName>
</protein>
<dbReference type="STRING" id="133383.A0A1R0H4U3"/>
<evidence type="ECO:0000313" key="3">
    <source>
        <dbReference type="EMBL" id="OLY84121.1"/>
    </source>
</evidence>
<dbReference type="InterPro" id="IPR004000">
    <property type="entry name" value="Actin"/>
</dbReference>
<reference evidence="3 4" key="1">
    <citation type="journal article" date="2016" name="Mol. Biol. Evol.">
        <title>Genome-Wide Survey of Gut Fungi (Harpellales) Reveals the First Horizontally Transferred Ubiquitin Gene from a Mosquito Host.</title>
        <authorList>
            <person name="Wang Y."/>
            <person name="White M.M."/>
            <person name="Kvist S."/>
            <person name="Moncalvo J.M."/>
        </authorList>
    </citation>
    <scope>NUCLEOTIDE SEQUENCE [LARGE SCALE GENOMIC DNA]</scope>
    <source>
        <strain evidence="3 4">ALG-7-W6</strain>
    </source>
</reference>
<dbReference type="Proteomes" id="UP000187455">
    <property type="component" value="Unassembled WGS sequence"/>
</dbReference>
<dbReference type="EMBL" id="LSSL01000610">
    <property type="protein sequence ID" value="OLY84121.1"/>
    <property type="molecule type" value="Genomic_DNA"/>
</dbReference>
<dbReference type="SMART" id="SM00268">
    <property type="entry name" value="ACTIN"/>
    <property type="match status" value="1"/>
</dbReference>
<evidence type="ECO:0000256" key="1">
    <source>
        <dbReference type="RuleBase" id="RU000487"/>
    </source>
</evidence>
<organism evidence="3 4">
    <name type="scientific">Smittium mucronatum</name>
    <dbReference type="NCBI Taxonomy" id="133383"/>
    <lineage>
        <taxon>Eukaryota</taxon>
        <taxon>Fungi</taxon>
        <taxon>Fungi incertae sedis</taxon>
        <taxon>Zoopagomycota</taxon>
        <taxon>Kickxellomycotina</taxon>
        <taxon>Harpellomycetes</taxon>
        <taxon>Harpellales</taxon>
        <taxon>Legeriomycetaceae</taxon>
        <taxon>Smittium</taxon>
    </lineage>
</organism>
<dbReference type="Gene3D" id="3.90.640.10">
    <property type="entry name" value="Actin, Chain A, domain 4"/>
    <property type="match status" value="1"/>
</dbReference>
<sequence length="480" mass="54118">MASFLDSDYYKRLLSSTAFQTTPLKLIFEVSPESVKSGFSGDYFPKYCNPLGRKFDVIPFGFSEEAFRIKLNEDVLYQIPLEIEELTSAKNILVYEFRKIYEKKLLVDPRTNKVVIVEPSPLLIPIKYLLVKVLLEDMLVPSITFFPGSVMSLLTLGKMEGLVIHFGSIETTITPVFDFRPLESLSISSSLGKEKLRVHLRDQLIKHGHYINLSSESNTDQTKQKFTPLILTNELCQHIIENLVFASPLSPPKNLVSGELSSNGTVCGIRSDSLAVWCQQSSIATDLYFSWSHQNKTKIKCFLPGFVREHVLDILFCGDSENDISGVVDLTFQVIKNLPVDLKKRLSSKILVIGDLAEIPNFQNRFMSDLMTRLINDPKCEPLSRTASLLDDNSHTFNQDFNTPDINNKSDSDAFEDQGQAHDSKNTNKETEKMYSNSGSTFKSSDRCWVGSSIAVSSKIEGFELNLENYQDFFKGLLSA</sequence>
<name>A0A1R0H4U3_9FUNG</name>
<evidence type="ECO:0000256" key="2">
    <source>
        <dbReference type="SAM" id="MobiDB-lite"/>
    </source>
</evidence>
<evidence type="ECO:0000313" key="4">
    <source>
        <dbReference type="Proteomes" id="UP000187455"/>
    </source>
</evidence>
<dbReference type="Pfam" id="PF00022">
    <property type="entry name" value="Actin"/>
    <property type="match status" value="1"/>
</dbReference>
<dbReference type="AlphaFoldDB" id="A0A1R0H4U3"/>
<comment type="caution">
    <text evidence="3">The sequence shown here is derived from an EMBL/GenBank/DDBJ whole genome shotgun (WGS) entry which is preliminary data.</text>
</comment>
<feature type="region of interest" description="Disordered" evidence="2">
    <location>
        <begin position="400"/>
        <end position="443"/>
    </location>
</feature>